<evidence type="ECO:0008006" key="3">
    <source>
        <dbReference type="Google" id="ProtNLM"/>
    </source>
</evidence>
<reference evidence="1 2" key="1">
    <citation type="submission" date="2018-05" db="EMBL/GenBank/DDBJ databases">
        <title>Genomic Encyclopedia of Type Strains, Phase IV (KMG-IV): sequencing the most valuable type-strain genomes for metagenomic binning, comparative biology and taxonomic classification.</title>
        <authorList>
            <person name="Goeker M."/>
        </authorList>
    </citation>
    <scope>NUCLEOTIDE SEQUENCE [LARGE SCALE GENOMIC DNA]</scope>
    <source>
        <strain evidence="1 2">DSM 28579</strain>
    </source>
</reference>
<dbReference type="AlphaFoldDB" id="A0A7L4UM39"/>
<keyword evidence="2" id="KW-1185">Reference proteome</keyword>
<gene>
    <name evidence="1" type="ORF">C7377_1892</name>
</gene>
<proteinExistence type="predicted"/>
<protein>
    <recommendedName>
        <fullName evidence="3">Apea-like HEPN domain-containing protein</fullName>
    </recommendedName>
</protein>
<sequence>MEKEISFTGLLPFKPFIESFSENVIIGNDKKPTYFKIDFPNQISDRIFHDFGKTSVKLDFNCILELRTYENVEEEDSKIEIKNQITIKLLEKINFIIDLIRFSLPKNDWGVFLRNIGISDLLYYTISVEGKEVVKSTRVTHEFQKSEKFKIESLKTDIPFEWNTLTKALDLIEHGYYNEGLITGFSLLDYCVQKFLKEKMPNLTEKEKDELLRKIERQRLKIYLGTFLKLLIGESIANQNKKLDELEKLNNLRNKVIHQGKQTNYKTSINGLKSIHSIISFLNSVGADYKIPNKVIFL</sequence>
<dbReference type="RefSeq" id="WP_116497090.1">
    <property type="nucleotide sequence ID" value="NZ_QENZ01000010.1"/>
</dbReference>
<accession>A0A7L4UM39</accession>
<evidence type="ECO:0000313" key="1">
    <source>
        <dbReference type="EMBL" id="PVX48806.1"/>
    </source>
</evidence>
<organism evidence="1 2">
    <name type="scientific">Balneicella halophila</name>
    <dbReference type="NCBI Taxonomy" id="1537566"/>
    <lineage>
        <taxon>Bacteria</taxon>
        <taxon>Pseudomonadati</taxon>
        <taxon>Bacteroidota</taxon>
        <taxon>Bacteroidia</taxon>
        <taxon>Bacteroidales</taxon>
        <taxon>Balneicellaceae</taxon>
        <taxon>Balneicella</taxon>
    </lineage>
</organism>
<name>A0A7L4UM39_BALHA</name>
<evidence type="ECO:0000313" key="2">
    <source>
        <dbReference type="Proteomes" id="UP000251835"/>
    </source>
</evidence>
<dbReference type="EMBL" id="QENZ01000010">
    <property type="protein sequence ID" value="PVX48806.1"/>
    <property type="molecule type" value="Genomic_DNA"/>
</dbReference>
<dbReference type="Proteomes" id="UP000251835">
    <property type="component" value="Unassembled WGS sequence"/>
</dbReference>
<comment type="caution">
    <text evidence="1">The sequence shown here is derived from an EMBL/GenBank/DDBJ whole genome shotgun (WGS) entry which is preliminary data.</text>
</comment>